<reference evidence="3" key="3">
    <citation type="journal article" date="2018" name="Mol. Plant Microbe Interact.">
        <title>Genome sequence resources for the wheat stripe rust pathogen (Puccinia striiformis f. sp. tritici) and the barley stripe rust pathogen (Puccinia striiformis f. sp. hordei).</title>
        <authorList>
            <person name="Xia C."/>
            <person name="Wang M."/>
            <person name="Yin C."/>
            <person name="Cornejo O.E."/>
            <person name="Hulbert S.H."/>
            <person name="Chen X."/>
        </authorList>
    </citation>
    <scope>NUCLEOTIDE SEQUENCE [LARGE SCALE GENOMIC DNA]</scope>
    <source>
        <strain evidence="3">93TX-2</strain>
    </source>
</reference>
<proteinExistence type="predicted"/>
<reference evidence="3" key="2">
    <citation type="journal article" date="2018" name="BMC Genomics">
        <title>Genomic insights into host adaptation between the wheat stripe rust pathogen (Puccinia striiformis f. sp. tritici) and the barley stripe rust pathogen (Puccinia striiformis f. sp. hordei).</title>
        <authorList>
            <person name="Xia C."/>
            <person name="Wang M."/>
            <person name="Yin C."/>
            <person name="Cornejo O.E."/>
            <person name="Hulbert S.H."/>
            <person name="Chen X."/>
        </authorList>
    </citation>
    <scope>NUCLEOTIDE SEQUENCE [LARGE SCALE GENOMIC DNA]</scope>
    <source>
        <strain evidence="3">93TX-2</strain>
    </source>
</reference>
<reference evidence="2 3" key="1">
    <citation type="submission" date="2017-12" db="EMBL/GenBank/DDBJ databases">
        <title>Gene loss provides genomic basis for host adaptation in cereal stripe rust fungi.</title>
        <authorList>
            <person name="Xia C."/>
        </authorList>
    </citation>
    <scope>NUCLEOTIDE SEQUENCE [LARGE SCALE GENOMIC DNA]</scope>
    <source>
        <strain evidence="2 3">93TX-2</strain>
    </source>
</reference>
<dbReference type="AlphaFoldDB" id="A0A2S4VNZ4"/>
<evidence type="ECO:0000313" key="3">
    <source>
        <dbReference type="Proteomes" id="UP000238274"/>
    </source>
</evidence>
<organism evidence="2 3">
    <name type="scientific">Puccinia striiformis</name>
    <dbReference type="NCBI Taxonomy" id="27350"/>
    <lineage>
        <taxon>Eukaryota</taxon>
        <taxon>Fungi</taxon>
        <taxon>Dikarya</taxon>
        <taxon>Basidiomycota</taxon>
        <taxon>Pucciniomycotina</taxon>
        <taxon>Pucciniomycetes</taxon>
        <taxon>Pucciniales</taxon>
        <taxon>Pucciniaceae</taxon>
        <taxon>Puccinia</taxon>
    </lineage>
</organism>
<comment type="caution">
    <text evidence="2">The sequence shown here is derived from an EMBL/GenBank/DDBJ whole genome shotgun (WGS) entry which is preliminary data.</text>
</comment>
<feature type="non-terminal residue" evidence="2">
    <location>
        <position position="1"/>
    </location>
</feature>
<dbReference type="VEuPathDB" id="FungiDB:PSTT_10517"/>
<dbReference type="EMBL" id="PKSM01000113">
    <property type="protein sequence ID" value="POW11148.1"/>
    <property type="molecule type" value="Genomic_DNA"/>
</dbReference>
<evidence type="ECO:0000256" key="1">
    <source>
        <dbReference type="SAM" id="MobiDB-lite"/>
    </source>
</evidence>
<gene>
    <name evidence="2" type="ORF">PSHT_08479</name>
</gene>
<dbReference type="Proteomes" id="UP000238274">
    <property type="component" value="Unassembled WGS sequence"/>
</dbReference>
<feature type="region of interest" description="Disordered" evidence="1">
    <location>
        <begin position="45"/>
        <end position="72"/>
    </location>
</feature>
<accession>A0A2S4VNZ4</accession>
<sequence>LFSVDLRVVCNFCAAATIQTASSTPARSVGSCALTDRRFLAKESTSSLPAKSKQAKLEGTEKINAPAIEDDT</sequence>
<dbReference type="VEuPathDB" id="FungiDB:PSHT_08479"/>
<protein>
    <submittedName>
        <fullName evidence="2">Uncharacterized protein</fullName>
    </submittedName>
</protein>
<keyword evidence="3" id="KW-1185">Reference proteome</keyword>
<name>A0A2S4VNZ4_9BASI</name>
<evidence type="ECO:0000313" key="2">
    <source>
        <dbReference type="EMBL" id="POW11148.1"/>
    </source>
</evidence>